<keyword evidence="5 8" id="KW-1133">Transmembrane helix</keyword>
<feature type="transmembrane region" description="Helical" evidence="8">
    <location>
        <begin position="21"/>
        <end position="44"/>
    </location>
</feature>
<proteinExistence type="predicted"/>
<evidence type="ECO:0000256" key="8">
    <source>
        <dbReference type="SAM" id="Phobius"/>
    </source>
</evidence>
<feature type="transmembrane region" description="Helical" evidence="8">
    <location>
        <begin position="378"/>
        <end position="399"/>
    </location>
</feature>
<feature type="transmembrane region" description="Helical" evidence="8">
    <location>
        <begin position="283"/>
        <end position="302"/>
    </location>
</feature>
<dbReference type="SUPFAM" id="SSF103473">
    <property type="entry name" value="MFS general substrate transporter"/>
    <property type="match status" value="1"/>
</dbReference>
<evidence type="ECO:0000256" key="3">
    <source>
        <dbReference type="ARBA" id="ARBA00022475"/>
    </source>
</evidence>
<evidence type="ECO:0000256" key="1">
    <source>
        <dbReference type="ARBA" id="ARBA00004651"/>
    </source>
</evidence>
<dbReference type="PANTHER" id="PTHR43045:SF1">
    <property type="entry name" value="SHIKIMATE TRANSPORTER"/>
    <property type="match status" value="1"/>
</dbReference>
<evidence type="ECO:0000313" key="11">
    <source>
        <dbReference type="Proteomes" id="UP001600424"/>
    </source>
</evidence>
<dbReference type="CDD" id="cd17369">
    <property type="entry name" value="MFS_ShiA_like"/>
    <property type="match status" value="1"/>
</dbReference>
<feature type="transmembrane region" description="Helical" evidence="8">
    <location>
        <begin position="156"/>
        <end position="179"/>
    </location>
</feature>
<organism evidence="10 11">
    <name type="scientific">Streptomyces wedmorensis</name>
    <dbReference type="NCBI Taxonomy" id="43759"/>
    <lineage>
        <taxon>Bacteria</taxon>
        <taxon>Bacillati</taxon>
        <taxon>Actinomycetota</taxon>
        <taxon>Actinomycetes</taxon>
        <taxon>Kitasatosporales</taxon>
        <taxon>Streptomycetaceae</taxon>
        <taxon>Streptomyces</taxon>
    </lineage>
</organism>
<feature type="domain" description="Major facilitator superfamily (MFS) profile" evidence="9">
    <location>
        <begin position="18"/>
        <end position="431"/>
    </location>
</feature>
<sequence length="455" mass="48024">MSQPPSRSAGKSASLPRIIMVSSAGSAIEWFDFFSYGTAAALVFNELFFPASDPLVGTLLAFVTFAIGFVARPLGGIVFGHFGDRVGRKPALVTALFLMGGSTAVIGLLPTYDAIGVAAPLLLVVLRLLQGIAVGGQWGGAVLIATENAPRGRRGLYGSFAQLGVPAGLMLSSLVFLLTTSALDEEQFATWGWRVPFLCSIALIVVAIYAQFQLEETKDSRQVKEEREASGASRSPVVEVLRRHPRNVLLAAGAVVIVGAGFYLFVTYMLAYGTAVLGMPKSTLLNAVLVGAALQIPALMAFGALSDRIGRRKVYLAGALGMGLWAYPAFVLMNTERWPLVTLALVGGQLLFACMYGPQAAFFSELFTARVRYSGASLGYQLGVMLGGAFTPIIATWLYAKYGSFVPVAGFLAVAAAVSCVCVLVLSETYQQEETEPEAVTGGSDAHDEASLTAS</sequence>
<evidence type="ECO:0000256" key="6">
    <source>
        <dbReference type="ARBA" id="ARBA00023136"/>
    </source>
</evidence>
<evidence type="ECO:0000256" key="4">
    <source>
        <dbReference type="ARBA" id="ARBA00022692"/>
    </source>
</evidence>
<feature type="transmembrane region" description="Helical" evidence="8">
    <location>
        <begin position="121"/>
        <end position="144"/>
    </location>
</feature>
<comment type="subcellular location">
    <subcellularLocation>
        <location evidence="1">Cell membrane</location>
        <topology evidence="1">Multi-pass membrane protein</topology>
    </subcellularLocation>
</comment>
<gene>
    <name evidence="10" type="ORF">ACFQ63_00770</name>
</gene>
<evidence type="ECO:0000256" key="7">
    <source>
        <dbReference type="SAM" id="MobiDB-lite"/>
    </source>
</evidence>
<dbReference type="Proteomes" id="UP001600424">
    <property type="component" value="Unassembled WGS sequence"/>
</dbReference>
<protein>
    <submittedName>
        <fullName evidence="10">MFS transporter</fullName>
    </submittedName>
</protein>
<evidence type="ECO:0000259" key="9">
    <source>
        <dbReference type="PROSITE" id="PS50850"/>
    </source>
</evidence>
<feature type="transmembrane region" description="Helical" evidence="8">
    <location>
        <begin position="191"/>
        <end position="212"/>
    </location>
</feature>
<feature type="transmembrane region" description="Helical" evidence="8">
    <location>
        <begin position="314"/>
        <end position="332"/>
    </location>
</feature>
<accession>A0ABW6IKX7</accession>
<keyword evidence="6 8" id="KW-0472">Membrane</keyword>
<feature type="transmembrane region" description="Helical" evidence="8">
    <location>
        <begin position="338"/>
        <end position="357"/>
    </location>
</feature>
<dbReference type="Pfam" id="PF07690">
    <property type="entry name" value="MFS_1"/>
    <property type="match status" value="1"/>
</dbReference>
<dbReference type="Gene3D" id="1.20.1250.20">
    <property type="entry name" value="MFS general substrate transporter like domains"/>
    <property type="match status" value="2"/>
</dbReference>
<name>A0ABW6IKX7_STRWE</name>
<keyword evidence="4 8" id="KW-0812">Transmembrane</keyword>
<feature type="transmembrane region" description="Helical" evidence="8">
    <location>
        <begin position="405"/>
        <end position="426"/>
    </location>
</feature>
<comment type="caution">
    <text evidence="10">The sequence shown here is derived from an EMBL/GenBank/DDBJ whole genome shotgun (WGS) entry which is preliminary data.</text>
</comment>
<evidence type="ECO:0000313" key="10">
    <source>
        <dbReference type="EMBL" id="MFE5978221.1"/>
    </source>
</evidence>
<feature type="transmembrane region" description="Helical" evidence="8">
    <location>
        <begin position="56"/>
        <end position="79"/>
    </location>
</feature>
<keyword evidence="11" id="KW-1185">Reference proteome</keyword>
<dbReference type="PROSITE" id="PS00217">
    <property type="entry name" value="SUGAR_TRANSPORT_2"/>
    <property type="match status" value="1"/>
</dbReference>
<evidence type="ECO:0000256" key="5">
    <source>
        <dbReference type="ARBA" id="ARBA00022989"/>
    </source>
</evidence>
<evidence type="ECO:0000256" key="2">
    <source>
        <dbReference type="ARBA" id="ARBA00022448"/>
    </source>
</evidence>
<reference evidence="10 11" key="1">
    <citation type="submission" date="2024-09" db="EMBL/GenBank/DDBJ databases">
        <title>The Natural Products Discovery Center: Release of the First 8490 Sequenced Strains for Exploring Actinobacteria Biosynthetic Diversity.</title>
        <authorList>
            <person name="Kalkreuter E."/>
            <person name="Kautsar S.A."/>
            <person name="Yang D."/>
            <person name="Bader C.D."/>
            <person name="Teijaro C.N."/>
            <person name="Fluegel L."/>
            <person name="Davis C.M."/>
            <person name="Simpson J.R."/>
            <person name="Lauterbach L."/>
            <person name="Steele A.D."/>
            <person name="Gui C."/>
            <person name="Meng S."/>
            <person name="Li G."/>
            <person name="Viehrig K."/>
            <person name="Ye F."/>
            <person name="Su P."/>
            <person name="Kiefer A.F."/>
            <person name="Nichols A."/>
            <person name="Cepeda A.J."/>
            <person name="Yan W."/>
            <person name="Fan B."/>
            <person name="Jiang Y."/>
            <person name="Adhikari A."/>
            <person name="Zheng C.-J."/>
            <person name="Schuster L."/>
            <person name="Cowan T.M."/>
            <person name="Smanski M.J."/>
            <person name="Chevrette M.G."/>
            <person name="De Carvalho L.P.S."/>
            <person name="Shen B."/>
        </authorList>
    </citation>
    <scope>NUCLEOTIDE SEQUENCE [LARGE SCALE GENOMIC DNA]</scope>
    <source>
        <strain evidence="10 11">NPDC056472</strain>
    </source>
</reference>
<dbReference type="RefSeq" id="WP_386257799.1">
    <property type="nucleotide sequence ID" value="NZ_JBHTRV010000001.1"/>
</dbReference>
<dbReference type="InterPro" id="IPR020846">
    <property type="entry name" value="MFS_dom"/>
</dbReference>
<keyword evidence="3" id="KW-1003">Cell membrane</keyword>
<dbReference type="PROSITE" id="PS50850">
    <property type="entry name" value="MFS"/>
    <property type="match status" value="1"/>
</dbReference>
<feature type="transmembrane region" description="Helical" evidence="8">
    <location>
        <begin position="248"/>
        <end position="271"/>
    </location>
</feature>
<dbReference type="InterPro" id="IPR005829">
    <property type="entry name" value="Sugar_transporter_CS"/>
</dbReference>
<dbReference type="PANTHER" id="PTHR43045">
    <property type="entry name" value="SHIKIMATE TRANSPORTER"/>
    <property type="match status" value="1"/>
</dbReference>
<dbReference type="EMBL" id="JBHTRV010000001">
    <property type="protein sequence ID" value="MFE5978221.1"/>
    <property type="molecule type" value="Genomic_DNA"/>
</dbReference>
<dbReference type="InterPro" id="IPR036259">
    <property type="entry name" value="MFS_trans_sf"/>
</dbReference>
<feature type="compositionally biased region" description="Basic and acidic residues" evidence="7">
    <location>
        <begin position="445"/>
        <end position="455"/>
    </location>
</feature>
<keyword evidence="2" id="KW-0813">Transport</keyword>
<dbReference type="InterPro" id="IPR011701">
    <property type="entry name" value="MFS"/>
</dbReference>
<feature type="transmembrane region" description="Helical" evidence="8">
    <location>
        <begin position="91"/>
        <end position="109"/>
    </location>
</feature>
<feature type="region of interest" description="Disordered" evidence="7">
    <location>
        <begin position="435"/>
        <end position="455"/>
    </location>
</feature>